<dbReference type="OrthoDB" id="1922230at2759"/>
<proteinExistence type="predicted"/>
<feature type="compositionally biased region" description="Polar residues" evidence="1">
    <location>
        <begin position="122"/>
        <end position="133"/>
    </location>
</feature>
<evidence type="ECO:0000313" key="2">
    <source>
        <dbReference type="EMBL" id="KAJ4981626.1"/>
    </source>
</evidence>
<dbReference type="EMBL" id="JAMYWD010000001">
    <property type="protein sequence ID" value="KAJ4981626.1"/>
    <property type="molecule type" value="Genomic_DNA"/>
</dbReference>
<evidence type="ECO:0000313" key="3">
    <source>
        <dbReference type="Proteomes" id="UP001141806"/>
    </source>
</evidence>
<dbReference type="PANTHER" id="PTHR33871:SF1">
    <property type="entry name" value="OS05G0503100 PROTEIN"/>
    <property type="match status" value="1"/>
</dbReference>
<evidence type="ECO:0008006" key="4">
    <source>
        <dbReference type="Google" id="ProtNLM"/>
    </source>
</evidence>
<keyword evidence="3" id="KW-1185">Reference proteome</keyword>
<dbReference type="PANTHER" id="PTHR33871">
    <property type="entry name" value="OS05G0503100 PROTEIN-RELATED"/>
    <property type="match status" value="1"/>
</dbReference>
<protein>
    <recommendedName>
        <fullName evidence="4">Serine/arginine repetitive matrix protein 1-like</fullName>
    </recommendedName>
</protein>
<comment type="caution">
    <text evidence="2">The sequence shown here is derived from an EMBL/GenBank/DDBJ whole genome shotgun (WGS) entry which is preliminary data.</text>
</comment>
<name>A0A9Q0L3J1_9MAGN</name>
<dbReference type="Proteomes" id="UP001141806">
    <property type="component" value="Unassembled WGS sequence"/>
</dbReference>
<accession>A0A9Q0L3J1</accession>
<organism evidence="2 3">
    <name type="scientific">Protea cynaroides</name>
    <dbReference type="NCBI Taxonomy" id="273540"/>
    <lineage>
        <taxon>Eukaryota</taxon>
        <taxon>Viridiplantae</taxon>
        <taxon>Streptophyta</taxon>
        <taxon>Embryophyta</taxon>
        <taxon>Tracheophyta</taxon>
        <taxon>Spermatophyta</taxon>
        <taxon>Magnoliopsida</taxon>
        <taxon>Proteales</taxon>
        <taxon>Proteaceae</taxon>
        <taxon>Protea</taxon>
    </lineage>
</organism>
<feature type="compositionally biased region" description="Polar residues" evidence="1">
    <location>
        <begin position="191"/>
        <end position="207"/>
    </location>
</feature>
<feature type="compositionally biased region" description="Basic and acidic residues" evidence="1">
    <location>
        <begin position="137"/>
        <end position="152"/>
    </location>
</feature>
<evidence type="ECO:0000256" key="1">
    <source>
        <dbReference type="SAM" id="MobiDB-lite"/>
    </source>
</evidence>
<feature type="compositionally biased region" description="Basic and acidic residues" evidence="1">
    <location>
        <begin position="167"/>
        <end position="190"/>
    </location>
</feature>
<reference evidence="2" key="1">
    <citation type="journal article" date="2023" name="Plant J.">
        <title>The genome of the king protea, Protea cynaroides.</title>
        <authorList>
            <person name="Chang J."/>
            <person name="Duong T.A."/>
            <person name="Schoeman C."/>
            <person name="Ma X."/>
            <person name="Roodt D."/>
            <person name="Barker N."/>
            <person name="Li Z."/>
            <person name="Van de Peer Y."/>
            <person name="Mizrachi E."/>
        </authorList>
    </citation>
    <scope>NUCLEOTIDE SEQUENCE</scope>
    <source>
        <tissue evidence="2">Young leaves</tissue>
    </source>
</reference>
<gene>
    <name evidence="2" type="ORF">NE237_032463</name>
</gene>
<dbReference type="AlphaFoldDB" id="A0A9Q0L3J1"/>
<feature type="compositionally biased region" description="Pro residues" evidence="1">
    <location>
        <begin position="79"/>
        <end position="89"/>
    </location>
</feature>
<feature type="region of interest" description="Disordered" evidence="1">
    <location>
        <begin position="21"/>
        <end position="287"/>
    </location>
</feature>
<sequence>MGCCVSKNKVPGQQAEASYLKEAAGDSKSHLTLPSLSEEETVKEVLSETPTPKPSFRNVETQKIPKPSIPKIEKEKKPSPPPTPLPLPSFPKKIEEEVAKRAKPSPDPSQVVEEISEVSDMCSLSETVSTTTIGERYGVEDGEVRQRVDRSPAKIPRKRLVSGELPARTERGGKSSPARRLDPSPGRRNDNNATKPSQIHHQSTRDTNGGYIRRRQIPSCSSGGVRRDLGESSGRRSRSPATRPALERSPSSKAVRSPARIPTLGQDNGERSEEAKEEGNFPTNESLENPLVSMECFIFL</sequence>
<feature type="compositionally biased region" description="Basic and acidic residues" evidence="1">
    <location>
        <begin position="225"/>
        <end position="234"/>
    </location>
</feature>
<feature type="compositionally biased region" description="Basic and acidic residues" evidence="1">
    <location>
        <begin position="268"/>
        <end position="279"/>
    </location>
</feature>